<protein>
    <submittedName>
        <fullName evidence="2">Uncharacterized protein</fullName>
    </submittedName>
</protein>
<keyword evidence="1" id="KW-0812">Transmembrane</keyword>
<dbReference type="PATRIC" id="fig|453.4.peg.2502"/>
<feature type="transmembrane region" description="Helical" evidence="1">
    <location>
        <begin position="83"/>
        <end position="106"/>
    </location>
</feature>
<keyword evidence="1" id="KW-1133">Transmembrane helix</keyword>
<comment type="caution">
    <text evidence="2">The sequence shown here is derived from an EMBL/GenBank/DDBJ whole genome shotgun (WGS) entry which is preliminary data.</text>
</comment>
<dbReference type="Proteomes" id="UP000054698">
    <property type="component" value="Unassembled WGS sequence"/>
</dbReference>
<reference evidence="2 3" key="1">
    <citation type="submission" date="2015-11" db="EMBL/GenBank/DDBJ databases">
        <title>Genomic analysis of 38 Legionella species identifies large and diverse effector repertoires.</title>
        <authorList>
            <person name="Burstein D."/>
            <person name="Amaro F."/>
            <person name="Zusman T."/>
            <person name="Lifshitz Z."/>
            <person name="Cohen O."/>
            <person name="Gilbert J.A."/>
            <person name="Pupko T."/>
            <person name="Shuman H.A."/>
            <person name="Segal G."/>
        </authorList>
    </citation>
    <scope>NUCLEOTIDE SEQUENCE [LARGE SCALE GENOMIC DNA]</scope>
    <source>
        <strain evidence="2 3">WO-44C</strain>
    </source>
</reference>
<gene>
    <name evidence="2" type="ORF">Lfee_2285</name>
</gene>
<organism evidence="2 3">
    <name type="scientific">Legionella feeleii</name>
    <dbReference type="NCBI Taxonomy" id="453"/>
    <lineage>
        <taxon>Bacteria</taxon>
        <taxon>Pseudomonadati</taxon>
        <taxon>Pseudomonadota</taxon>
        <taxon>Gammaproteobacteria</taxon>
        <taxon>Legionellales</taxon>
        <taxon>Legionellaceae</taxon>
        <taxon>Legionella</taxon>
    </lineage>
</organism>
<proteinExistence type="predicted"/>
<keyword evidence="1" id="KW-0472">Membrane</keyword>
<dbReference type="RefSeq" id="WP_058446933.1">
    <property type="nucleotide sequence ID" value="NZ_CAAAHT010000016.1"/>
</dbReference>
<dbReference type="EMBL" id="LNYB01000082">
    <property type="protein sequence ID" value="KTC95923.1"/>
    <property type="molecule type" value="Genomic_DNA"/>
</dbReference>
<evidence type="ECO:0000313" key="2">
    <source>
        <dbReference type="EMBL" id="KTC95923.1"/>
    </source>
</evidence>
<dbReference type="AlphaFoldDB" id="A0A0W0TK40"/>
<name>A0A0W0TK40_9GAMM</name>
<evidence type="ECO:0000313" key="3">
    <source>
        <dbReference type="Proteomes" id="UP000054698"/>
    </source>
</evidence>
<feature type="transmembrane region" description="Helical" evidence="1">
    <location>
        <begin position="134"/>
        <end position="152"/>
    </location>
</feature>
<accession>A0A0W0TK40</accession>
<evidence type="ECO:0000256" key="1">
    <source>
        <dbReference type="SAM" id="Phobius"/>
    </source>
</evidence>
<dbReference type="OrthoDB" id="5636756at2"/>
<sequence>MGVLSFFQNVKICTGQKTPDVKKNFFQNYADHLDFLEEEFKKKGAKLMEMTFDDGLAFLSDQALERLKIFESLRDGHDYFDEVVGATAIPLMSLAVATIATAAAIWEGAQDLAIHTGFMKAKDKVSLDKDLQTSHYLLTAGAAFLLAAASFLKSAISLISRPVVTAIQGFDKQDEVRFCNQNAMLGNK</sequence>
<keyword evidence="3" id="KW-1185">Reference proteome</keyword>